<feature type="binding site" evidence="3">
    <location>
        <begin position="122"/>
        <end position="127"/>
    </location>
    <ligand>
        <name>acetyl-CoA</name>
        <dbReference type="ChEBI" id="CHEBI:57288"/>
    </ligand>
</feature>
<name>A0A1X7K4F2_9MICO</name>
<dbReference type="PANTHER" id="PTHR37817:SF1">
    <property type="entry name" value="N-ACETYLTRANSFERASE EIS"/>
    <property type="match status" value="1"/>
</dbReference>
<accession>A0A1X7K4F2</accession>
<feature type="domain" description="Eis-like acetyltransferase" evidence="5">
    <location>
        <begin position="212"/>
        <end position="331"/>
    </location>
</feature>
<dbReference type="OrthoDB" id="8399956at2"/>
<dbReference type="Pfam" id="PF17668">
    <property type="entry name" value="Acetyltransf_17"/>
    <property type="match status" value="1"/>
</dbReference>
<evidence type="ECO:0000256" key="2">
    <source>
        <dbReference type="ARBA" id="ARBA00023315"/>
    </source>
</evidence>
<feature type="active site" description="Proton acceptor; via carboxylate" evidence="3">
    <location>
        <position position="438"/>
    </location>
</feature>
<keyword evidence="1 3" id="KW-0808">Transferase</keyword>
<dbReference type="SUPFAM" id="SSF55729">
    <property type="entry name" value="Acyl-CoA N-acyltransferases (Nat)"/>
    <property type="match status" value="1"/>
</dbReference>
<dbReference type="HAMAP" id="MF_01812">
    <property type="entry name" value="Eis"/>
    <property type="match status" value="1"/>
</dbReference>
<dbReference type="InterPro" id="IPR036527">
    <property type="entry name" value="SCP2_sterol-bd_dom_sf"/>
</dbReference>
<keyword evidence="7" id="KW-1185">Reference proteome</keyword>
<organism evidence="6 7">
    <name type="scientific">Agreia pratensis</name>
    <dbReference type="NCBI Taxonomy" id="150121"/>
    <lineage>
        <taxon>Bacteria</taxon>
        <taxon>Bacillati</taxon>
        <taxon>Actinomycetota</taxon>
        <taxon>Actinomycetes</taxon>
        <taxon>Micrococcales</taxon>
        <taxon>Microbacteriaceae</taxon>
        <taxon>Agreia</taxon>
    </lineage>
</organism>
<dbReference type="Pfam" id="PF13530">
    <property type="entry name" value="SCP2_2"/>
    <property type="match status" value="1"/>
</dbReference>
<keyword evidence="2 3" id="KW-0012">Acyltransferase</keyword>
<dbReference type="STRING" id="150121.SAMN06296010_2062"/>
<dbReference type="Proteomes" id="UP000193244">
    <property type="component" value="Unassembled WGS sequence"/>
</dbReference>
<dbReference type="InterPro" id="IPR041380">
    <property type="entry name" value="Acetyltransf_17"/>
</dbReference>
<evidence type="ECO:0000313" key="7">
    <source>
        <dbReference type="Proteomes" id="UP000193244"/>
    </source>
</evidence>
<dbReference type="Gene3D" id="3.30.1050.10">
    <property type="entry name" value="SCP2 sterol-binding domain"/>
    <property type="match status" value="1"/>
</dbReference>
<dbReference type="InterPro" id="IPR025559">
    <property type="entry name" value="Eis_dom"/>
</dbReference>
<comment type="similarity">
    <text evidence="3">Belongs to the acetyltransferase Eis family.</text>
</comment>
<dbReference type="Pfam" id="PF13527">
    <property type="entry name" value="Acetyltransf_9"/>
    <property type="match status" value="1"/>
</dbReference>
<dbReference type="InterPro" id="IPR051554">
    <property type="entry name" value="Acetyltransferase_Eis"/>
</dbReference>
<dbReference type="AlphaFoldDB" id="A0A1X7K4F2"/>
<feature type="binding site" evidence="3">
    <location>
        <begin position="150"/>
        <end position="151"/>
    </location>
    <ligand>
        <name>acetyl-CoA</name>
        <dbReference type="ChEBI" id="CHEBI:57288"/>
    </ligand>
</feature>
<feature type="binding site" evidence="3">
    <location>
        <begin position="114"/>
        <end position="116"/>
    </location>
    <ligand>
        <name>acetyl-CoA</name>
        <dbReference type="ChEBI" id="CHEBI:57288"/>
    </ligand>
</feature>
<comment type="subunit">
    <text evidence="3">Homohexamer; trimer of dimers.</text>
</comment>
<gene>
    <name evidence="6" type="ORF">SAMN06296010_2062</name>
</gene>
<dbReference type="InterPro" id="IPR022902">
    <property type="entry name" value="NAcTrfase_Eis"/>
</dbReference>
<dbReference type="GO" id="GO:0034069">
    <property type="term" value="F:aminoglycoside N-acetyltransferase activity"/>
    <property type="evidence" value="ECO:0007669"/>
    <property type="project" value="TreeGrafter"/>
</dbReference>
<protein>
    <submittedName>
        <fullName evidence="6">Predicted acetyltransferase</fullName>
    </submittedName>
</protein>
<evidence type="ECO:0000259" key="5">
    <source>
        <dbReference type="Pfam" id="PF17668"/>
    </source>
</evidence>
<reference evidence="7" key="1">
    <citation type="submission" date="2017-04" db="EMBL/GenBank/DDBJ databases">
        <authorList>
            <person name="Varghese N."/>
            <person name="Submissions S."/>
        </authorList>
    </citation>
    <scope>NUCLEOTIDE SEQUENCE [LARGE SCALE GENOMIC DNA]</scope>
    <source>
        <strain evidence="7">VKM Ac-2510</strain>
    </source>
</reference>
<dbReference type="Gene3D" id="3.40.630.30">
    <property type="match status" value="2"/>
</dbReference>
<proteinExistence type="inferred from homology"/>
<feature type="domain" description="Enhanced intracellular survival protein" evidence="4">
    <location>
        <begin position="336"/>
        <end position="431"/>
    </location>
</feature>
<sequence length="438" mass="46767">MTGANVEGVSTSMNSLEYRTFHAGRDGDAPDAPTAGWLEADFLGFHGRKPTPAHAAAVAGYLVADAQELTGVYDTASPKHSLHPDIPVATFASFEKPLTVSPGVQIPAHLISSVTVRATHRRRGILRRMMTDDLGRAAASGFAVAALTASEASIYRRFGFGAATWVHDLTVDTDARFALTKTPAGYCSVVDPGDIPAIAPDVFDAFHEAQPGSIARHTAYQDRISGRLTDEGEEDRARRAAVHYGESGEVDGYVTYRFSGWESKPHAIEVTDLVAASADAYLALWQYLASIDLTTRVTFSSGAPDDALRWALVDPRVVTVTNVEDRIWLRILDPIAAFTARNYAQDGTISFRVTDPLGFADGSFRLSTEEGAGRLERLGSAPVDIEMDAWVLGALYLGGADARVAAAGGALREITPGAAATLQRLLTPAVPVYSNTAF</sequence>
<dbReference type="GO" id="GO:0030649">
    <property type="term" value="P:aminoglycoside antibiotic catabolic process"/>
    <property type="evidence" value="ECO:0007669"/>
    <property type="project" value="TreeGrafter"/>
</dbReference>
<evidence type="ECO:0000313" key="6">
    <source>
        <dbReference type="EMBL" id="SMG35583.1"/>
    </source>
</evidence>
<evidence type="ECO:0000256" key="1">
    <source>
        <dbReference type="ARBA" id="ARBA00022679"/>
    </source>
</evidence>
<evidence type="ECO:0000259" key="4">
    <source>
        <dbReference type="Pfam" id="PF13530"/>
    </source>
</evidence>
<evidence type="ECO:0000256" key="3">
    <source>
        <dbReference type="HAMAP-Rule" id="MF_01812"/>
    </source>
</evidence>
<feature type="active site" description="Proton donor" evidence="3">
    <location>
        <position position="155"/>
    </location>
</feature>
<dbReference type="SUPFAM" id="SSF55718">
    <property type="entry name" value="SCP-like"/>
    <property type="match status" value="1"/>
</dbReference>
<dbReference type="InterPro" id="IPR016181">
    <property type="entry name" value="Acyl_CoA_acyltransferase"/>
</dbReference>
<dbReference type="PANTHER" id="PTHR37817">
    <property type="entry name" value="N-ACETYLTRANSFERASE EIS"/>
    <property type="match status" value="1"/>
</dbReference>
<dbReference type="EMBL" id="FXAY01000003">
    <property type="protein sequence ID" value="SMG35583.1"/>
    <property type="molecule type" value="Genomic_DNA"/>
</dbReference>